<dbReference type="PANTHER" id="PTHR11346:SF176">
    <property type="entry name" value="32 KDA BETA-GALACTOSIDE-BINDING LECTIN LEC-3"/>
    <property type="match status" value="1"/>
</dbReference>
<dbReference type="EMBL" id="OA886919">
    <property type="protein sequence ID" value="CAD7283133.1"/>
    <property type="molecule type" value="Genomic_DNA"/>
</dbReference>
<dbReference type="EMBL" id="CAJPEX010004882">
    <property type="protein sequence ID" value="CAG0923285.1"/>
    <property type="molecule type" value="Genomic_DNA"/>
</dbReference>
<feature type="compositionally biased region" description="Polar residues" evidence="3">
    <location>
        <begin position="237"/>
        <end position="258"/>
    </location>
</feature>
<evidence type="ECO:0000256" key="1">
    <source>
        <dbReference type="ARBA" id="ARBA00022734"/>
    </source>
</evidence>
<sequence>MFVSFFLQQVNPELVFLTRVPRGLSNGSVVHLEGSYDDWQLSDEYRVALTCDPEGNPTHHNPGEVAIQCTISFSFRTISCKSFIQGEWSVKESGIGFPLAPRERFLLTFECLLYAFKLKVNGVDVGVFAYRLPVEKIRNLLVTGRGAHVLQVAIENVALHHTPERVPVPFSFHNSVGIQQGMASSSRNDGFTAYHSQLLPQAQFHDQNALGSLVHAMIPLIANIMQPAAPGNPPYPSNNTFNHQQPREPSQPTSNSPFNVGFNGWQPSNSQMPPAADEPSDGMKTPEHLVSHNPRKQPHMGHMGYGASLPPSSVFLSEVTTASQQDKKELKDTERTEVTRGNAAAEWEPPPFVNYFLGPSDSSPDSSDSRERDAKGPVTTSELRSIIAEMEKEVGEKSNTNTTSSPDRRTPRIRVSDSLLEDMSKNSEEEKNVTRYVEQAALDESSPSQKHTRDK</sequence>
<feature type="domain" description="Galectin" evidence="4">
    <location>
        <begin position="16"/>
        <end position="155"/>
    </location>
</feature>
<accession>A0A7R9BZE5</accession>
<name>A0A7R9BZE5_9CRUS</name>
<dbReference type="InterPro" id="IPR013320">
    <property type="entry name" value="ConA-like_dom_sf"/>
</dbReference>
<dbReference type="SUPFAM" id="SSF49899">
    <property type="entry name" value="Concanavalin A-like lectins/glucanases"/>
    <property type="match status" value="1"/>
</dbReference>
<reference evidence="5" key="1">
    <citation type="submission" date="2020-11" db="EMBL/GenBank/DDBJ databases">
        <authorList>
            <person name="Tran Van P."/>
        </authorList>
    </citation>
    <scope>NUCLEOTIDE SEQUENCE</scope>
</reference>
<dbReference type="PROSITE" id="PS51304">
    <property type="entry name" value="GALECTIN"/>
    <property type="match status" value="1"/>
</dbReference>
<organism evidence="5">
    <name type="scientific">Notodromas monacha</name>
    <dbReference type="NCBI Taxonomy" id="399045"/>
    <lineage>
        <taxon>Eukaryota</taxon>
        <taxon>Metazoa</taxon>
        <taxon>Ecdysozoa</taxon>
        <taxon>Arthropoda</taxon>
        <taxon>Crustacea</taxon>
        <taxon>Oligostraca</taxon>
        <taxon>Ostracoda</taxon>
        <taxon>Podocopa</taxon>
        <taxon>Podocopida</taxon>
        <taxon>Cypridocopina</taxon>
        <taxon>Cypridoidea</taxon>
        <taxon>Cyprididae</taxon>
        <taxon>Notodromas</taxon>
    </lineage>
</organism>
<dbReference type="InterPro" id="IPR044156">
    <property type="entry name" value="Galectin-like"/>
</dbReference>
<dbReference type="SMART" id="SM00276">
    <property type="entry name" value="GLECT"/>
    <property type="match status" value="1"/>
</dbReference>
<evidence type="ECO:0000256" key="3">
    <source>
        <dbReference type="SAM" id="MobiDB-lite"/>
    </source>
</evidence>
<feature type="region of interest" description="Disordered" evidence="3">
    <location>
        <begin position="229"/>
        <end position="455"/>
    </location>
</feature>
<dbReference type="Proteomes" id="UP000678499">
    <property type="component" value="Unassembled WGS sequence"/>
</dbReference>
<dbReference type="GO" id="GO:0030246">
    <property type="term" value="F:carbohydrate binding"/>
    <property type="evidence" value="ECO:0007669"/>
    <property type="project" value="UniProtKB-UniRule"/>
</dbReference>
<keyword evidence="1 2" id="KW-0430">Lectin</keyword>
<proteinExistence type="predicted"/>
<protein>
    <recommendedName>
        <fullName evidence="2">Galectin</fullName>
    </recommendedName>
</protein>
<evidence type="ECO:0000313" key="6">
    <source>
        <dbReference type="Proteomes" id="UP000678499"/>
    </source>
</evidence>
<dbReference type="PANTHER" id="PTHR11346">
    <property type="entry name" value="GALECTIN"/>
    <property type="match status" value="1"/>
</dbReference>
<gene>
    <name evidence="5" type="ORF">NMOB1V02_LOCUS10751</name>
</gene>
<dbReference type="OrthoDB" id="6251307at2759"/>
<dbReference type="SMART" id="SM00908">
    <property type="entry name" value="Gal-bind_lectin"/>
    <property type="match status" value="1"/>
</dbReference>
<evidence type="ECO:0000259" key="4">
    <source>
        <dbReference type="PROSITE" id="PS51304"/>
    </source>
</evidence>
<evidence type="ECO:0000256" key="2">
    <source>
        <dbReference type="RuleBase" id="RU102079"/>
    </source>
</evidence>
<evidence type="ECO:0000313" key="5">
    <source>
        <dbReference type="EMBL" id="CAD7283133.1"/>
    </source>
</evidence>
<dbReference type="AlphaFoldDB" id="A0A7R9BZE5"/>
<feature type="compositionally biased region" description="Basic and acidic residues" evidence="3">
    <location>
        <begin position="422"/>
        <end position="433"/>
    </location>
</feature>
<feature type="compositionally biased region" description="Basic and acidic residues" evidence="3">
    <location>
        <begin position="325"/>
        <end position="338"/>
    </location>
</feature>
<keyword evidence="6" id="KW-1185">Reference proteome</keyword>
<feature type="compositionally biased region" description="Polar residues" evidence="3">
    <location>
        <begin position="310"/>
        <end position="324"/>
    </location>
</feature>
<dbReference type="Pfam" id="PF00337">
    <property type="entry name" value="Gal-bind_lectin"/>
    <property type="match status" value="1"/>
</dbReference>
<dbReference type="Gene3D" id="2.60.120.200">
    <property type="match status" value="1"/>
</dbReference>
<dbReference type="InterPro" id="IPR001079">
    <property type="entry name" value="Galectin_CRD"/>
</dbReference>